<evidence type="ECO:0000313" key="3">
    <source>
        <dbReference type="Proteomes" id="UP000299102"/>
    </source>
</evidence>
<dbReference type="STRING" id="151549.A0A4C2AAP2"/>
<evidence type="ECO:0000313" key="2">
    <source>
        <dbReference type="EMBL" id="GBP96055.1"/>
    </source>
</evidence>
<dbReference type="AlphaFoldDB" id="A0A4C2AAP2"/>
<dbReference type="Proteomes" id="UP000299102">
    <property type="component" value="Unassembled WGS sequence"/>
</dbReference>
<comment type="caution">
    <text evidence="2">The sequence shown here is derived from an EMBL/GenBank/DDBJ whole genome shotgun (WGS) entry which is preliminary data.</text>
</comment>
<accession>A0A4C2AAP2</accession>
<sequence length="197" mass="22567">MDCNDDFSPGRLNHERSQFEQSLINDGEDTENCLTERFWRPLNGLRQQSVYNCQEHQFSEHNIEGSYYHNNEKMQTVPLSNFGDNLSTNKQNMDEVEQPAELKRHCTKILQQLAEYFLNELDFTFGLLGQFIEDIEACRDDMLSEENSLLAKQQTEIRVGAFIGAFLSIVKALTFKGVNLNEFGNAASILRNAKGSD</sequence>
<gene>
    <name evidence="2" type="ORF">EVAR_67334_1</name>
</gene>
<keyword evidence="3" id="KW-1185">Reference proteome</keyword>
<reference evidence="2 3" key="1">
    <citation type="journal article" date="2019" name="Commun. Biol.">
        <title>The bagworm genome reveals a unique fibroin gene that provides high tensile strength.</title>
        <authorList>
            <person name="Kono N."/>
            <person name="Nakamura H."/>
            <person name="Ohtoshi R."/>
            <person name="Tomita M."/>
            <person name="Numata K."/>
            <person name="Arakawa K."/>
        </authorList>
    </citation>
    <scope>NUCLEOTIDE SEQUENCE [LARGE SCALE GENOMIC DNA]</scope>
</reference>
<organism evidence="2 3">
    <name type="scientific">Eumeta variegata</name>
    <name type="common">Bagworm moth</name>
    <name type="synonym">Eumeta japonica</name>
    <dbReference type="NCBI Taxonomy" id="151549"/>
    <lineage>
        <taxon>Eukaryota</taxon>
        <taxon>Metazoa</taxon>
        <taxon>Ecdysozoa</taxon>
        <taxon>Arthropoda</taxon>
        <taxon>Hexapoda</taxon>
        <taxon>Insecta</taxon>
        <taxon>Pterygota</taxon>
        <taxon>Neoptera</taxon>
        <taxon>Endopterygota</taxon>
        <taxon>Lepidoptera</taxon>
        <taxon>Glossata</taxon>
        <taxon>Ditrysia</taxon>
        <taxon>Tineoidea</taxon>
        <taxon>Psychidae</taxon>
        <taxon>Oiketicinae</taxon>
        <taxon>Eumeta</taxon>
    </lineage>
</organism>
<evidence type="ECO:0000256" key="1">
    <source>
        <dbReference type="SAM" id="MobiDB-lite"/>
    </source>
</evidence>
<proteinExistence type="predicted"/>
<feature type="region of interest" description="Disordered" evidence="1">
    <location>
        <begin position="1"/>
        <end position="24"/>
    </location>
</feature>
<dbReference type="EMBL" id="BGZK01002726">
    <property type="protein sequence ID" value="GBP96055.1"/>
    <property type="molecule type" value="Genomic_DNA"/>
</dbReference>
<name>A0A4C2AAP2_EUMVA</name>
<protein>
    <submittedName>
        <fullName evidence="2">Uncharacterized protein</fullName>
    </submittedName>
</protein>